<dbReference type="GO" id="GO:0046872">
    <property type="term" value="F:metal ion binding"/>
    <property type="evidence" value="ECO:0007669"/>
    <property type="project" value="UniProtKB-KW"/>
</dbReference>
<evidence type="ECO:0000256" key="4">
    <source>
        <dbReference type="ARBA" id="ARBA00022723"/>
    </source>
</evidence>
<gene>
    <name evidence="12" type="ORF">HBR001_LOCUS8002</name>
</gene>
<dbReference type="GO" id="GO:0005737">
    <property type="term" value="C:cytoplasm"/>
    <property type="evidence" value="ECO:0007669"/>
    <property type="project" value="UniProtKB-ARBA"/>
</dbReference>
<dbReference type="Gene3D" id="3.90.1200.10">
    <property type="match status" value="1"/>
</dbReference>
<evidence type="ECO:0000256" key="5">
    <source>
        <dbReference type="ARBA" id="ARBA00022801"/>
    </source>
</evidence>
<organism evidence="12 13">
    <name type="scientific">Hyaloperonospora brassicae</name>
    <name type="common">Brassica downy mildew</name>
    <name type="synonym">Peronospora brassicae</name>
    <dbReference type="NCBI Taxonomy" id="162125"/>
    <lineage>
        <taxon>Eukaryota</taxon>
        <taxon>Sar</taxon>
        <taxon>Stramenopiles</taxon>
        <taxon>Oomycota</taxon>
        <taxon>Peronosporomycetes</taxon>
        <taxon>Peronosporales</taxon>
        <taxon>Peronosporaceae</taxon>
        <taxon>Hyaloperonospora</taxon>
    </lineage>
</organism>
<evidence type="ECO:0000313" key="13">
    <source>
        <dbReference type="Proteomes" id="UP001162031"/>
    </source>
</evidence>
<dbReference type="EC" id="3.1.3.7" evidence="3"/>
<dbReference type="InterPro" id="IPR011009">
    <property type="entry name" value="Kinase-like_dom_sf"/>
</dbReference>
<proteinExistence type="inferred from homology"/>
<comment type="caution">
    <text evidence="12">The sequence shown here is derived from an EMBL/GenBank/DDBJ whole genome shotgun (WGS) entry which is preliminary data.</text>
</comment>
<dbReference type="InterPro" id="IPR004119">
    <property type="entry name" value="EcKL"/>
</dbReference>
<comment type="similarity">
    <text evidence="2">Belongs to the inositol monophosphatase superfamily.</text>
</comment>
<name>A0AAV0UX04_HYABA</name>
<dbReference type="Proteomes" id="UP001162031">
    <property type="component" value="Unassembled WGS sequence"/>
</dbReference>
<dbReference type="PANTHER" id="PTHR43028:SF5">
    <property type="entry name" value="3'(2'),5'-BISPHOSPHATE NUCLEOTIDASE 1"/>
    <property type="match status" value="1"/>
</dbReference>
<evidence type="ECO:0000256" key="7">
    <source>
        <dbReference type="ARBA" id="ARBA00040342"/>
    </source>
</evidence>
<feature type="binding site" evidence="10">
    <location>
        <position position="134"/>
    </location>
    <ligand>
        <name>Mg(2+)</name>
        <dbReference type="ChEBI" id="CHEBI:18420"/>
        <label>1</label>
        <note>catalytic</note>
    </ligand>
</feature>
<dbReference type="Gene3D" id="3.30.540.10">
    <property type="entry name" value="Fructose-1,6-Bisphosphatase, subunit A, domain 1"/>
    <property type="match status" value="1"/>
</dbReference>
<feature type="binding site" evidence="10">
    <location>
        <position position="136"/>
    </location>
    <ligand>
        <name>Mg(2+)</name>
        <dbReference type="ChEBI" id="CHEBI:18420"/>
        <label>1</label>
        <note>catalytic</note>
    </ligand>
</feature>
<reference evidence="12" key="1">
    <citation type="submission" date="2022-12" db="EMBL/GenBank/DDBJ databases">
        <authorList>
            <person name="Webb A."/>
        </authorList>
    </citation>
    <scope>NUCLEOTIDE SEQUENCE</scope>
    <source>
        <strain evidence="12">Hp1</strain>
    </source>
</reference>
<evidence type="ECO:0000256" key="10">
    <source>
        <dbReference type="PIRSR" id="PIRSR600760-2"/>
    </source>
</evidence>
<dbReference type="AlphaFoldDB" id="A0AAV0UX04"/>
<dbReference type="GO" id="GO:0046854">
    <property type="term" value="P:phosphatidylinositol phosphate biosynthetic process"/>
    <property type="evidence" value="ECO:0007669"/>
    <property type="project" value="InterPro"/>
</dbReference>
<evidence type="ECO:0000256" key="6">
    <source>
        <dbReference type="ARBA" id="ARBA00022842"/>
    </source>
</evidence>
<dbReference type="SMART" id="SM00587">
    <property type="entry name" value="CHK"/>
    <property type="match status" value="1"/>
</dbReference>
<evidence type="ECO:0000256" key="3">
    <source>
        <dbReference type="ARBA" id="ARBA00012633"/>
    </source>
</evidence>
<dbReference type="InterPro" id="IPR015897">
    <property type="entry name" value="CHK_kinase-like"/>
</dbReference>
<protein>
    <recommendedName>
        <fullName evidence="7">3'(2'),5'-bisphosphate nucleotidase 1</fullName>
        <ecNumber evidence="3">3.1.3.7</ecNumber>
    </recommendedName>
    <alternativeName>
        <fullName evidence="8">Bisphosphate 3'-nucleotidase 1</fullName>
    </alternativeName>
    <alternativeName>
        <fullName evidence="9">Inositol-polyphosphate 1-phosphatase</fullName>
    </alternativeName>
</protein>
<feature type="binding site" evidence="10">
    <location>
        <position position="273"/>
    </location>
    <ligand>
        <name>Mg(2+)</name>
        <dbReference type="ChEBI" id="CHEBI:18420"/>
        <label>1</label>
        <note>catalytic</note>
    </ligand>
</feature>
<evidence type="ECO:0000259" key="11">
    <source>
        <dbReference type="SMART" id="SM00587"/>
    </source>
</evidence>
<dbReference type="SUPFAM" id="SSF56112">
    <property type="entry name" value="Protein kinase-like (PK-like)"/>
    <property type="match status" value="1"/>
</dbReference>
<dbReference type="PROSITE" id="PS00630">
    <property type="entry name" value="IMP_2"/>
    <property type="match status" value="1"/>
</dbReference>
<dbReference type="GO" id="GO:0008441">
    <property type="term" value="F:3'(2'),5'-bisphosphate nucleotidase activity"/>
    <property type="evidence" value="ECO:0007669"/>
    <property type="project" value="UniProtKB-EC"/>
</dbReference>
<evidence type="ECO:0000256" key="2">
    <source>
        <dbReference type="ARBA" id="ARBA00009759"/>
    </source>
</evidence>
<comment type="cofactor">
    <cofactor evidence="1 10">
        <name>Mg(2+)</name>
        <dbReference type="ChEBI" id="CHEBI:18420"/>
    </cofactor>
</comment>
<dbReference type="PANTHER" id="PTHR43028">
    <property type="entry name" value="3'(2'),5'-BISPHOSPHATE NUCLEOTIDASE 1"/>
    <property type="match status" value="1"/>
</dbReference>
<evidence type="ECO:0000313" key="12">
    <source>
        <dbReference type="EMBL" id="CAI5739969.1"/>
    </source>
</evidence>
<dbReference type="SUPFAM" id="SSF56655">
    <property type="entry name" value="Carbohydrate phosphatase"/>
    <property type="match status" value="1"/>
</dbReference>
<feature type="domain" description="CHK kinase-like" evidence="11">
    <location>
        <begin position="494"/>
        <end position="694"/>
    </location>
</feature>
<accession>A0AAV0UX04</accession>
<dbReference type="FunFam" id="3.30.540.10:FF:000012">
    <property type="entry name" value="Blast:Putative inositol monophosphatase 3"/>
    <property type="match status" value="1"/>
</dbReference>
<dbReference type="Pfam" id="PF02958">
    <property type="entry name" value="EcKL"/>
    <property type="match status" value="1"/>
</dbReference>
<dbReference type="Gene3D" id="3.40.190.80">
    <property type="match status" value="1"/>
</dbReference>
<feature type="binding site" evidence="10">
    <location>
        <position position="137"/>
    </location>
    <ligand>
        <name>Mg(2+)</name>
        <dbReference type="ChEBI" id="CHEBI:18420"/>
        <label>1</label>
        <note>catalytic</note>
    </ligand>
</feature>
<keyword evidence="4 10" id="KW-0479">Metal-binding</keyword>
<dbReference type="Pfam" id="PF00459">
    <property type="entry name" value="Inositol_P"/>
    <property type="match status" value="1"/>
</dbReference>
<keyword evidence="5" id="KW-0378">Hydrolase</keyword>
<dbReference type="InterPro" id="IPR050725">
    <property type="entry name" value="CysQ/Inositol_MonoPase"/>
</dbReference>
<dbReference type="InterPro" id="IPR000760">
    <property type="entry name" value="Inositol_monophosphatase-like"/>
</dbReference>
<evidence type="ECO:0000256" key="8">
    <source>
        <dbReference type="ARBA" id="ARBA00041815"/>
    </source>
</evidence>
<dbReference type="EMBL" id="CANTFL010001441">
    <property type="protein sequence ID" value="CAI5739969.1"/>
    <property type="molecule type" value="Genomic_DNA"/>
</dbReference>
<feature type="binding site" evidence="10">
    <location>
        <position position="80"/>
    </location>
    <ligand>
        <name>Mg(2+)</name>
        <dbReference type="ChEBI" id="CHEBI:18420"/>
        <label>1</label>
        <note>catalytic</note>
    </ligand>
</feature>
<sequence length="780" mass="85948">MSPTAAPSSVHLRPLLAACVSASALGGRVLREVVERHVALDLVSKQDGTYDPQTVADRRSQQRIVHALRHSFPHVTIVGEEGELGPPRPEDQLQCDLCALDDVAFSSSCKGAEGLSSGEVNGPLDWTELVLWVDPLDGTKRFAAGLHDEVSVLIGISYRQRPLAGVVHLPFKGTHGVTYWGGPSVGVFCSTYEDSSAQTLTHVKLSKETMMYPKRQLICTVSSTTCDQADKALQLLGPETVRTGGATGTMVLSVVTGASDAFFRFKAATRKWDICAVEPLLEGLGGKLTDTQGNAYTYDHIGNAPEFDNERGLLASLEPAVHQMLLDAYANVSLLSALDGREMAPQWFQECVFVGRQVVSVNLVPASAHYGKQSAVATLDVHFNDRDKRRTTRVFLKKAVKNELPPRTAAQWTRDIASYRAEATFYARYAPLLQQRGVSLIRPLAVFQSDAAGTCTTNLVAKDTTIPECQAHCSAPINFMLLLECLGSAPPASSSLDDLQSLATYEAADRLELVDTKQALRYLAHLHASTWGLHALDDIKGGEPMAEACWWMLSKRGETEVARALHIWPQMLRNWESVFESETELPSLAELTSLGERMVQEAAYVNACLTVHAAASVRTFVHGDFKSANLFFESQSRDVVAFDWQWSGMGLGAMDVATLLNTSVSISVLSTGTDEHELQLLQFYYTCLRERLQALDPSVHLDQRYPFEAFERHYMLATLEYARVLISNFWHRLTPSTCAAKGSRVNCGLGYRSVPHVVRLVRKLHQNLRRLETERLQVAS</sequence>
<keyword evidence="6 10" id="KW-0460">Magnesium</keyword>
<evidence type="ECO:0000256" key="9">
    <source>
        <dbReference type="ARBA" id="ARBA00044554"/>
    </source>
</evidence>
<evidence type="ECO:0000256" key="1">
    <source>
        <dbReference type="ARBA" id="ARBA00001946"/>
    </source>
</evidence>
<dbReference type="InterPro" id="IPR020550">
    <property type="entry name" value="Inositol_monophosphatase_CS"/>
</dbReference>
<keyword evidence="13" id="KW-1185">Reference proteome</keyword>